<sequence length="212" mass="23378">MRHNCRKTGGLPPIQLMFIECNPVQSTRLTLICHARTVAQKLACFPTNEPVEKQPLALDVLAKQLGSATRLLCGPELRTCQTAEWFGAVPQVDEALRDCDWGRWHGRAIKDLQLSEAEALQAWINDPQAAPHGGESVRQLGERVAAWLHTLQTTPGHIVAITHPFVMRAAVMQVVQGAAFNAMDVEPLSVVELRFNGIWRLRLPGIDLAGAQ</sequence>
<evidence type="ECO:0000313" key="2">
    <source>
        <dbReference type="Proteomes" id="UP000288002"/>
    </source>
</evidence>
<dbReference type="Pfam" id="PF00300">
    <property type="entry name" value="His_Phos_1"/>
    <property type="match status" value="1"/>
</dbReference>
<organism evidence="1 2">
    <name type="scientific">Pseudomonas koreensis</name>
    <dbReference type="NCBI Taxonomy" id="198620"/>
    <lineage>
        <taxon>Bacteria</taxon>
        <taxon>Pseudomonadati</taxon>
        <taxon>Pseudomonadota</taxon>
        <taxon>Gammaproteobacteria</taxon>
        <taxon>Pseudomonadales</taxon>
        <taxon>Pseudomonadaceae</taxon>
        <taxon>Pseudomonas</taxon>
    </lineage>
</organism>
<evidence type="ECO:0000313" key="1">
    <source>
        <dbReference type="EMBL" id="RVD75369.1"/>
    </source>
</evidence>
<dbReference type="Proteomes" id="UP000288002">
    <property type="component" value="Unassembled WGS sequence"/>
</dbReference>
<dbReference type="InterPro" id="IPR029033">
    <property type="entry name" value="His_PPase_superfam"/>
</dbReference>
<reference evidence="1 2" key="1">
    <citation type="submission" date="2016-10" db="EMBL/GenBank/DDBJ databases">
        <title>Search of new enzymes for the oxidation of sulfur compounds.</title>
        <authorList>
            <person name="Novo A."/>
            <person name="Moreira I.S."/>
            <person name="Castro P.M."/>
        </authorList>
    </citation>
    <scope>NUCLEOTIDE SEQUENCE [LARGE SCALE GENOMIC DNA]</scope>
    <source>
        <strain evidence="1 2">A9</strain>
    </source>
</reference>
<proteinExistence type="predicted"/>
<accession>A0AA94EJM5</accession>
<dbReference type="InterPro" id="IPR013078">
    <property type="entry name" value="His_Pase_superF_clade-1"/>
</dbReference>
<protein>
    <submittedName>
        <fullName evidence="1">Fructose-26-bisphosphatase</fullName>
    </submittedName>
</protein>
<dbReference type="SMART" id="SM00855">
    <property type="entry name" value="PGAM"/>
    <property type="match status" value="1"/>
</dbReference>
<gene>
    <name evidence="1" type="ORF">A9HBioS_4727</name>
</gene>
<dbReference type="EMBL" id="MKWS01000019">
    <property type="protein sequence ID" value="RVD75369.1"/>
    <property type="molecule type" value="Genomic_DNA"/>
</dbReference>
<comment type="caution">
    <text evidence="1">The sequence shown here is derived from an EMBL/GenBank/DDBJ whole genome shotgun (WGS) entry which is preliminary data.</text>
</comment>
<dbReference type="SUPFAM" id="SSF53254">
    <property type="entry name" value="Phosphoglycerate mutase-like"/>
    <property type="match status" value="1"/>
</dbReference>
<name>A0AA94EJM5_9PSED</name>
<dbReference type="AlphaFoldDB" id="A0AA94EJM5"/>
<dbReference type="Gene3D" id="3.40.50.1240">
    <property type="entry name" value="Phosphoglycerate mutase-like"/>
    <property type="match status" value="1"/>
</dbReference>